<sequence>MSNRVLKWMRTQRDTGRWRNTDAMYRAVVVGVGLIVAGVLVHQLALVLFGAPLLISALLAMARPQPGEPDVRQPKLPRALEQAQLAEAVFEIDADPGVELVALRAPHGKVRGVGPVHLLPGTVKNVRTTLGYGGWGEGVDLRLDRLFAGPDALRVFGPVVGTEGRRTILPPVKLLPAGPLPPRPSGLVGVHRSPRPGDSTELRDIRAFQPGDRLRRVDWRVSLRASASAGGVMSPSMLHVRERHADADASLVLAIDTRVDVGAELAEWSTALVGNGVRVGGSLDTSVQAACSLAASYLRQGDRVGLVDLGRPQLSLAPGTGPRQLLKLRHQLVICARSAGWAPRPVLRPRQAPTGSLVMVLSPFLDDAMVELTATVARRGIRVLAMDLLPDPLVPAAGDPWGEAVLKVLRAEHTVRLETLREHGIPVLRWGDEVSATLRVLARGRRR</sequence>
<dbReference type="RefSeq" id="WP_084429605.1">
    <property type="nucleotide sequence ID" value="NZ_FWXV01000004.1"/>
</dbReference>
<organism evidence="3 4">
    <name type="scientific">Kibdelosporangium aridum</name>
    <dbReference type="NCBI Taxonomy" id="2030"/>
    <lineage>
        <taxon>Bacteria</taxon>
        <taxon>Bacillati</taxon>
        <taxon>Actinomycetota</taxon>
        <taxon>Actinomycetes</taxon>
        <taxon>Pseudonocardiales</taxon>
        <taxon>Pseudonocardiaceae</taxon>
        <taxon>Kibdelosporangium</taxon>
    </lineage>
</organism>
<accession>A0A1W2F142</accession>
<dbReference type="PANTHER" id="PTHR33608:SF14">
    <property type="entry name" value="POSSIBLE CONSERVED SECRETED PROTEIN"/>
    <property type="match status" value="1"/>
</dbReference>
<protein>
    <submittedName>
        <fullName evidence="3">Uncharacterized conserved protein, DUF58 family, contains vWF domain</fullName>
    </submittedName>
</protein>
<dbReference type="Pfam" id="PF01882">
    <property type="entry name" value="DUF58"/>
    <property type="match status" value="1"/>
</dbReference>
<evidence type="ECO:0000313" key="3">
    <source>
        <dbReference type="EMBL" id="SMD15176.1"/>
    </source>
</evidence>
<reference evidence="3 4" key="1">
    <citation type="submission" date="2017-04" db="EMBL/GenBank/DDBJ databases">
        <authorList>
            <person name="Afonso C.L."/>
            <person name="Miller P.J."/>
            <person name="Scott M.A."/>
            <person name="Spackman E."/>
            <person name="Goraichik I."/>
            <person name="Dimitrov K.M."/>
            <person name="Suarez D.L."/>
            <person name="Swayne D.E."/>
        </authorList>
    </citation>
    <scope>NUCLEOTIDE SEQUENCE [LARGE SCALE GENOMIC DNA]</scope>
    <source>
        <strain evidence="3 4">DSM 43828</strain>
    </source>
</reference>
<keyword evidence="1" id="KW-1133">Transmembrane helix</keyword>
<keyword evidence="4" id="KW-1185">Reference proteome</keyword>
<name>A0A1W2F142_KIBAR</name>
<dbReference type="AlphaFoldDB" id="A0A1W2F142"/>
<feature type="domain" description="DUF58" evidence="2">
    <location>
        <begin position="204"/>
        <end position="415"/>
    </location>
</feature>
<dbReference type="OrthoDB" id="9776116at2"/>
<dbReference type="EMBL" id="FWXV01000004">
    <property type="protein sequence ID" value="SMD15176.1"/>
    <property type="molecule type" value="Genomic_DNA"/>
</dbReference>
<dbReference type="Proteomes" id="UP000192674">
    <property type="component" value="Unassembled WGS sequence"/>
</dbReference>
<dbReference type="PANTHER" id="PTHR33608">
    <property type="entry name" value="BLL2464 PROTEIN"/>
    <property type="match status" value="1"/>
</dbReference>
<feature type="transmembrane region" description="Helical" evidence="1">
    <location>
        <begin position="27"/>
        <end position="55"/>
    </location>
</feature>
<evidence type="ECO:0000256" key="1">
    <source>
        <dbReference type="SAM" id="Phobius"/>
    </source>
</evidence>
<evidence type="ECO:0000313" key="4">
    <source>
        <dbReference type="Proteomes" id="UP000192674"/>
    </source>
</evidence>
<evidence type="ECO:0000259" key="2">
    <source>
        <dbReference type="Pfam" id="PF01882"/>
    </source>
</evidence>
<keyword evidence="1" id="KW-0812">Transmembrane</keyword>
<gene>
    <name evidence="3" type="ORF">SAMN05661093_05219</name>
</gene>
<proteinExistence type="predicted"/>
<keyword evidence="1" id="KW-0472">Membrane</keyword>
<dbReference type="InterPro" id="IPR002881">
    <property type="entry name" value="DUF58"/>
</dbReference>